<dbReference type="EMBL" id="JACHOB010000002">
    <property type="protein sequence ID" value="MBB4658695.1"/>
    <property type="molecule type" value="Genomic_DNA"/>
</dbReference>
<protein>
    <submittedName>
        <fullName evidence="1">Regulator of CtrA degradation</fullName>
    </submittedName>
</protein>
<dbReference type="RefSeq" id="WP_183816881.1">
    <property type="nucleotide sequence ID" value="NZ_JACHOB010000002.1"/>
</dbReference>
<dbReference type="Pfam" id="PF07323">
    <property type="entry name" value="DUF1465"/>
    <property type="match status" value="1"/>
</dbReference>
<comment type="caution">
    <text evidence="1">The sequence shown here is derived from an EMBL/GenBank/DDBJ whole genome shotgun (WGS) entry which is preliminary data.</text>
</comment>
<accession>A0A840I2Y8</accession>
<reference evidence="1 2" key="1">
    <citation type="submission" date="2020-08" db="EMBL/GenBank/DDBJ databases">
        <title>Genomic Encyclopedia of Type Strains, Phase IV (KMG-IV): sequencing the most valuable type-strain genomes for metagenomic binning, comparative biology and taxonomic classification.</title>
        <authorList>
            <person name="Goeker M."/>
        </authorList>
    </citation>
    <scope>NUCLEOTIDE SEQUENCE [LARGE SCALE GENOMIC DNA]</scope>
    <source>
        <strain evidence="1 2">DSM 102850</strain>
    </source>
</reference>
<evidence type="ECO:0000313" key="2">
    <source>
        <dbReference type="Proteomes" id="UP000563524"/>
    </source>
</evidence>
<name>A0A840I2Y8_9PROT</name>
<dbReference type="AlphaFoldDB" id="A0A840I2Y8"/>
<evidence type="ECO:0000313" key="1">
    <source>
        <dbReference type="EMBL" id="MBB4658695.1"/>
    </source>
</evidence>
<keyword evidence="2" id="KW-1185">Reference proteome</keyword>
<organism evidence="1 2">
    <name type="scientific">Parvularcula dongshanensis</name>
    <dbReference type="NCBI Taxonomy" id="1173995"/>
    <lineage>
        <taxon>Bacteria</taxon>
        <taxon>Pseudomonadati</taxon>
        <taxon>Pseudomonadota</taxon>
        <taxon>Alphaproteobacteria</taxon>
        <taxon>Parvularculales</taxon>
        <taxon>Parvularculaceae</taxon>
        <taxon>Parvularcula</taxon>
    </lineage>
</organism>
<gene>
    <name evidence="1" type="ORF">GGQ59_001209</name>
</gene>
<dbReference type="InterPro" id="IPR010848">
    <property type="entry name" value="DUF1465"/>
</dbReference>
<dbReference type="InterPro" id="IPR038301">
    <property type="entry name" value="AraC-like_sf"/>
</dbReference>
<proteinExistence type="predicted"/>
<dbReference type="Gene3D" id="1.10.8.930">
    <property type="entry name" value="Protein of unknown function DUF1465"/>
    <property type="match status" value="1"/>
</dbReference>
<dbReference type="Proteomes" id="UP000563524">
    <property type="component" value="Unassembled WGS sequence"/>
</dbReference>
<sequence length="173" mass="18802">MRTAGAEKTDSPDGAGRIGPFVRSKMFTNLFAHGMELVEETATYLDDEGRRASRDLSREAALAYAGVSMRLTTRLMQIASWLLVLRAVREGEMTPQEAGHEKYRIGPAERRPAGGDPAAGLPETLRNLIGQTDTLYARITRLDRDLFVDVSAAPASGDAAGQLRALHDAFGTR</sequence>